<dbReference type="AlphaFoldDB" id="A0A4U6V5Y5"/>
<evidence type="ECO:0000313" key="2">
    <source>
        <dbReference type="EMBL" id="TKW24620.1"/>
    </source>
</evidence>
<reference evidence="2" key="1">
    <citation type="submission" date="2019-03" db="EMBL/GenBank/DDBJ databases">
        <title>WGS assembly of Setaria viridis.</title>
        <authorList>
            <person name="Huang P."/>
            <person name="Jenkins J."/>
            <person name="Grimwood J."/>
            <person name="Barry K."/>
            <person name="Healey A."/>
            <person name="Mamidi S."/>
            <person name="Sreedasyam A."/>
            <person name="Shu S."/>
            <person name="Feldman M."/>
            <person name="Wu J."/>
            <person name="Yu Y."/>
            <person name="Chen C."/>
            <person name="Johnson J."/>
            <person name="Rokhsar D."/>
            <person name="Baxter I."/>
            <person name="Schmutz J."/>
            <person name="Brutnell T."/>
            <person name="Kellogg E."/>
        </authorList>
    </citation>
    <scope>NUCLEOTIDE SEQUENCE [LARGE SCALE GENOMIC DNA]</scope>
</reference>
<dbReference type="Proteomes" id="UP000298652">
    <property type="component" value="Chromosome 3"/>
</dbReference>
<evidence type="ECO:0000256" key="1">
    <source>
        <dbReference type="SAM" id="MobiDB-lite"/>
    </source>
</evidence>
<feature type="region of interest" description="Disordered" evidence="1">
    <location>
        <begin position="272"/>
        <end position="293"/>
    </location>
</feature>
<dbReference type="EMBL" id="CM016554">
    <property type="protein sequence ID" value="TKW24620.1"/>
    <property type="molecule type" value="Genomic_DNA"/>
</dbReference>
<proteinExistence type="predicted"/>
<sequence length="293" mass="31913">MIHPTYTSLSLSTYVGLSKPLVRGSISSSALSADTSSPNFPDGQDQYTTKGGLRLLRSNTPLVSISTEYEPRPGSIMLFFEMNLWLKPVTLFRPTLAPGSPTSVGSSKLCHNGASSDKVSGMRARFPLFMRTALVVLFVLLKTTPVVDQIMDSVLALLLKMMTRLPSLEILSCPCLRSWSVMGFSLLAIQTVVKTGILLNHMPRYQPGEEVVVVVVVLGDLLVVPGLCWNWKKPSANLPFLDMSLSPAARASPAARVSPFAVAAKLVVCKEEKRRSPPSNMYRGDMAGEKLEK</sequence>
<gene>
    <name evidence="2" type="ORF">SEVIR_3G061132v2</name>
</gene>
<dbReference type="OMA" id="STEYEPR"/>
<keyword evidence="3" id="KW-1185">Reference proteome</keyword>
<protein>
    <submittedName>
        <fullName evidence="2">Uncharacterized protein</fullName>
    </submittedName>
</protein>
<organism evidence="2 3">
    <name type="scientific">Setaria viridis</name>
    <name type="common">Green bristlegrass</name>
    <name type="synonym">Setaria italica subsp. viridis</name>
    <dbReference type="NCBI Taxonomy" id="4556"/>
    <lineage>
        <taxon>Eukaryota</taxon>
        <taxon>Viridiplantae</taxon>
        <taxon>Streptophyta</taxon>
        <taxon>Embryophyta</taxon>
        <taxon>Tracheophyta</taxon>
        <taxon>Spermatophyta</taxon>
        <taxon>Magnoliopsida</taxon>
        <taxon>Liliopsida</taxon>
        <taxon>Poales</taxon>
        <taxon>Poaceae</taxon>
        <taxon>PACMAD clade</taxon>
        <taxon>Panicoideae</taxon>
        <taxon>Panicodae</taxon>
        <taxon>Paniceae</taxon>
        <taxon>Cenchrinae</taxon>
        <taxon>Setaria</taxon>
    </lineage>
</organism>
<evidence type="ECO:0000313" key="3">
    <source>
        <dbReference type="Proteomes" id="UP000298652"/>
    </source>
</evidence>
<accession>A0A4U6V5Y5</accession>
<name>A0A4U6V5Y5_SETVI</name>
<dbReference type="Gramene" id="TKW24620">
    <property type="protein sequence ID" value="TKW24620"/>
    <property type="gene ID" value="SEVIR_3G061132v2"/>
</dbReference>